<dbReference type="AlphaFoldDB" id="A0A8T1Z6V1"/>
<dbReference type="EMBL" id="JAEFBJ010000011">
    <property type="protein sequence ID" value="KAG7554679.1"/>
    <property type="molecule type" value="Genomic_DNA"/>
</dbReference>
<accession>A0A8T1Z6V1</accession>
<dbReference type="GO" id="GO:0003700">
    <property type="term" value="F:DNA-binding transcription factor activity"/>
    <property type="evidence" value="ECO:0007669"/>
    <property type="project" value="InterPro"/>
</dbReference>
<dbReference type="PANTHER" id="PTHR32002:SF35">
    <property type="entry name" value="PROTEIN NLP6"/>
    <property type="match status" value="1"/>
</dbReference>
<name>A0A8T1Z6V1_ARASU</name>
<feature type="domain" description="NLP1-9 GAF" evidence="1">
    <location>
        <begin position="83"/>
        <end position="182"/>
    </location>
</feature>
<dbReference type="Proteomes" id="UP000694251">
    <property type="component" value="Chromosome 11"/>
</dbReference>
<evidence type="ECO:0000313" key="2">
    <source>
        <dbReference type="EMBL" id="KAG7554679.1"/>
    </source>
</evidence>
<evidence type="ECO:0000313" key="3">
    <source>
        <dbReference type="Proteomes" id="UP000694251"/>
    </source>
</evidence>
<protein>
    <recommendedName>
        <fullName evidence="1">NLP1-9 GAF domain-containing protein</fullName>
    </recommendedName>
</protein>
<proteinExistence type="predicted"/>
<comment type="caution">
    <text evidence="2">The sequence shown here is derived from an EMBL/GenBank/DDBJ whole genome shotgun (WGS) entry which is preliminary data.</text>
</comment>
<gene>
    <name evidence="2" type="ORF">ISN44_As11g008970</name>
</gene>
<organism evidence="2 3">
    <name type="scientific">Arabidopsis suecica</name>
    <name type="common">Swedish thale-cress</name>
    <name type="synonym">Cardaminopsis suecica</name>
    <dbReference type="NCBI Taxonomy" id="45249"/>
    <lineage>
        <taxon>Eukaryota</taxon>
        <taxon>Viridiplantae</taxon>
        <taxon>Streptophyta</taxon>
        <taxon>Embryophyta</taxon>
        <taxon>Tracheophyta</taxon>
        <taxon>Spermatophyta</taxon>
        <taxon>Magnoliopsida</taxon>
        <taxon>eudicotyledons</taxon>
        <taxon>Gunneridae</taxon>
        <taxon>Pentapetalae</taxon>
        <taxon>rosids</taxon>
        <taxon>malvids</taxon>
        <taxon>Brassicales</taxon>
        <taxon>Brassicaceae</taxon>
        <taxon>Camelineae</taxon>
        <taxon>Arabidopsis</taxon>
    </lineage>
</organism>
<dbReference type="InterPro" id="IPR045012">
    <property type="entry name" value="NLP"/>
</dbReference>
<reference evidence="2 3" key="1">
    <citation type="submission" date="2020-12" db="EMBL/GenBank/DDBJ databases">
        <title>Concerted genomic and epigenomic changes stabilize Arabidopsis allopolyploids.</title>
        <authorList>
            <person name="Chen Z."/>
        </authorList>
    </citation>
    <scope>NUCLEOTIDE SEQUENCE [LARGE SCALE GENOMIC DNA]</scope>
    <source>
        <strain evidence="2">As9502</strain>
        <tissue evidence="2">Leaf</tissue>
    </source>
</reference>
<dbReference type="OrthoDB" id="1718002at2759"/>
<evidence type="ECO:0000259" key="1">
    <source>
        <dbReference type="Pfam" id="PF22922"/>
    </source>
</evidence>
<dbReference type="Pfam" id="PF22922">
    <property type="entry name" value="GAF_NLP"/>
    <property type="match status" value="1"/>
</dbReference>
<dbReference type="PANTHER" id="PTHR32002">
    <property type="entry name" value="PROTEIN NLP8"/>
    <property type="match status" value="1"/>
</dbReference>
<sequence>MFFCSDNAGGESKIVTVRSKRGWLERLFTKRNQLDNNTFLYRETWRFLYLNHPGKLCVGVVELIMTSPKISYAPEVEKVCKARDHSDAYAEHHLQKGQGVAGRAFLSGNLCFCIDVTRFFKTDYPRKFKLTSCFVVGLKSTYTQDDDYALEFFLPPAITDKSEQDCLLRSLFQTMKQLYSSLNVVFWD</sequence>
<keyword evidence="3" id="KW-1185">Reference proteome</keyword>
<dbReference type="InterPro" id="IPR055081">
    <property type="entry name" value="NLP1-9_GAF"/>
</dbReference>